<proteinExistence type="predicted"/>
<protein>
    <submittedName>
        <fullName evidence="1">Uncharacterized protein</fullName>
    </submittedName>
</protein>
<dbReference type="EMBL" id="JABFXE010000127">
    <property type="protein sequence ID" value="NUQ87401.1"/>
    <property type="molecule type" value="Genomic_DNA"/>
</dbReference>
<gene>
    <name evidence="1" type="ORF">HOQ43_02920</name>
</gene>
<sequence length="91" mass="10239">MDKVAGHRRAFKLDAARLAPFGVTAEGARIIRETPEPEVGGTLFELNRRGLDLEDEIHALRDAARDGDEAARERIAELHAKRRAMHEDLIR</sequence>
<comment type="caution">
    <text evidence="1">The sequence shown here is derived from an EMBL/GenBank/DDBJ whole genome shotgun (WGS) entry which is preliminary data.</text>
</comment>
<evidence type="ECO:0000313" key="1">
    <source>
        <dbReference type="EMBL" id="NUQ87401.1"/>
    </source>
</evidence>
<reference evidence="1 2" key="1">
    <citation type="submission" date="2020-05" db="EMBL/GenBank/DDBJ databases">
        <title>DNA-SIP metagenomic assembled genomes.</title>
        <authorList>
            <person name="Yu J."/>
        </authorList>
    </citation>
    <scope>NUCLEOTIDE SEQUENCE [LARGE SCALE GENOMIC DNA]</scope>
    <source>
        <strain evidence="1">Bin5.27</strain>
    </source>
</reference>
<evidence type="ECO:0000313" key="2">
    <source>
        <dbReference type="Proteomes" id="UP000574690"/>
    </source>
</evidence>
<dbReference type="AlphaFoldDB" id="A0A850C4G5"/>
<dbReference type="Proteomes" id="UP000574690">
    <property type="component" value="Unassembled WGS sequence"/>
</dbReference>
<organism evidence="1 2">
    <name type="scientific">Glycomyces artemisiae</name>
    <dbReference type="NCBI Taxonomy" id="1076443"/>
    <lineage>
        <taxon>Bacteria</taxon>
        <taxon>Bacillati</taxon>
        <taxon>Actinomycetota</taxon>
        <taxon>Actinomycetes</taxon>
        <taxon>Glycomycetales</taxon>
        <taxon>Glycomycetaceae</taxon>
        <taxon>Glycomyces</taxon>
    </lineage>
</organism>
<accession>A0A850C4G5</accession>
<name>A0A850C4G5_9ACTN</name>